<protein>
    <submittedName>
        <fullName evidence="1">10269_t:CDS:1</fullName>
    </submittedName>
</protein>
<name>A0ACA9QAM2_9GLOM</name>
<feature type="non-terminal residue" evidence="1">
    <location>
        <position position="1"/>
    </location>
</feature>
<gene>
    <name evidence="1" type="ORF">DHETER_LOCUS14080</name>
</gene>
<organism evidence="1 2">
    <name type="scientific">Dentiscutata heterogama</name>
    <dbReference type="NCBI Taxonomy" id="1316150"/>
    <lineage>
        <taxon>Eukaryota</taxon>
        <taxon>Fungi</taxon>
        <taxon>Fungi incertae sedis</taxon>
        <taxon>Mucoromycota</taxon>
        <taxon>Glomeromycotina</taxon>
        <taxon>Glomeromycetes</taxon>
        <taxon>Diversisporales</taxon>
        <taxon>Gigasporaceae</taxon>
        <taxon>Dentiscutata</taxon>
    </lineage>
</organism>
<reference evidence="1" key="1">
    <citation type="submission" date="2021-06" db="EMBL/GenBank/DDBJ databases">
        <authorList>
            <person name="Kallberg Y."/>
            <person name="Tangrot J."/>
            <person name="Rosling A."/>
        </authorList>
    </citation>
    <scope>NUCLEOTIDE SEQUENCE</scope>
    <source>
        <strain evidence="1">IL203A</strain>
    </source>
</reference>
<dbReference type="EMBL" id="CAJVPU010041466">
    <property type="protein sequence ID" value="CAG8741577.1"/>
    <property type="molecule type" value="Genomic_DNA"/>
</dbReference>
<comment type="caution">
    <text evidence="1">The sequence shown here is derived from an EMBL/GenBank/DDBJ whole genome shotgun (WGS) entry which is preliminary data.</text>
</comment>
<feature type="non-terminal residue" evidence="1">
    <location>
        <position position="59"/>
    </location>
</feature>
<evidence type="ECO:0000313" key="2">
    <source>
        <dbReference type="Proteomes" id="UP000789702"/>
    </source>
</evidence>
<sequence>DDIEYNNESCNTNSDNNTSEDETTFVDAPEIFDETNFNITWNPEDQFGIFENFMMMTIF</sequence>
<proteinExistence type="predicted"/>
<keyword evidence="2" id="KW-1185">Reference proteome</keyword>
<accession>A0ACA9QAM2</accession>
<evidence type="ECO:0000313" key="1">
    <source>
        <dbReference type="EMBL" id="CAG8741577.1"/>
    </source>
</evidence>
<dbReference type="Proteomes" id="UP000789702">
    <property type="component" value="Unassembled WGS sequence"/>
</dbReference>